<reference evidence="1 2" key="1">
    <citation type="journal article" date="2016" name="Nat. Commun.">
        <title>Thousands of microbial genomes shed light on interconnected biogeochemical processes in an aquifer system.</title>
        <authorList>
            <person name="Anantharaman K."/>
            <person name="Brown C.T."/>
            <person name="Hug L.A."/>
            <person name="Sharon I."/>
            <person name="Castelle C.J."/>
            <person name="Probst A.J."/>
            <person name="Thomas B.C."/>
            <person name="Singh A."/>
            <person name="Wilkins M.J."/>
            <person name="Karaoz U."/>
            <person name="Brodie E.L."/>
            <person name="Williams K.H."/>
            <person name="Hubbard S.S."/>
            <person name="Banfield J.F."/>
        </authorList>
    </citation>
    <scope>NUCLEOTIDE SEQUENCE [LARGE SCALE GENOMIC DNA]</scope>
</reference>
<sequence length="131" mass="15013">MREEIFKKLNCRVTETKWSTRTRNGLSHSGVTRYIDIYTKQEERGGYNNKPGCKWGLLRARGFGVTSLREIESQLRILGLPELKEAPNTIEAYHETSAARRESIETALEKLLRSFGKKCDPSTIQQVLNIV</sequence>
<protein>
    <submittedName>
        <fullName evidence="1">Uncharacterized protein</fullName>
    </submittedName>
</protein>
<proteinExistence type="predicted"/>
<evidence type="ECO:0000313" key="2">
    <source>
        <dbReference type="Proteomes" id="UP000177943"/>
    </source>
</evidence>
<dbReference type="AlphaFoldDB" id="A0A1G2MU54"/>
<evidence type="ECO:0000313" key="1">
    <source>
        <dbReference type="EMBL" id="OHA27410.1"/>
    </source>
</evidence>
<gene>
    <name evidence="1" type="ORF">A3D56_03910</name>
</gene>
<name>A0A1G2MU54_9BACT</name>
<organism evidence="1 2">
    <name type="scientific">Candidatus Taylorbacteria bacterium RIFCSPHIGHO2_02_FULL_45_35</name>
    <dbReference type="NCBI Taxonomy" id="1802311"/>
    <lineage>
        <taxon>Bacteria</taxon>
        <taxon>Candidatus Tayloriibacteriota</taxon>
    </lineage>
</organism>
<dbReference type="EMBL" id="MHRP01000013">
    <property type="protein sequence ID" value="OHA27410.1"/>
    <property type="molecule type" value="Genomic_DNA"/>
</dbReference>
<dbReference type="Gene3D" id="1.10.150.20">
    <property type="entry name" value="5' to 3' exonuclease, C-terminal subdomain"/>
    <property type="match status" value="1"/>
</dbReference>
<accession>A0A1G2MU54</accession>
<dbReference type="Proteomes" id="UP000177943">
    <property type="component" value="Unassembled WGS sequence"/>
</dbReference>
<comment type="caution">
    <text evidence="1">The sequence shown here is derived from an EMBL/GenBank/DDBJ whole genome shotgun (WGS) entry which is preliminary data.</text>
</comment>